<protein>
    <submittedName>
        <fullName evidence="3">3-alpha,7-alpha, 12-alpha-trihydroxy-5-beta-cholest-24-enoyl-CoAhydratase</fullName>
        <ecNumber evidence="3">4.2.1.107</ecNumber>
    </submittedName>
</protein>
<dbReference type="Pfam" id="PF01575">
    <property type="entry name" value="MaoC_dehydratas"/>
    <property type="match status" value="1"/>
</dbReference>
<feature type="domain" description="Peroxisomal multifunctional enzyme type 2-like N-terminal" evidence="2">
    <location>
        <begin position="20"/>
        <end position="146"/>
    </location>
</feature>
<evidence type="ECO:0000259" key="2">
    <source>
        <dbReference type="Pfam" id="PF22622"/>
    </source>
</evidence>
<dbReference type="InterPro" id="IPR002539">
    <property type="entry name" value="MaoC-like_dom"/>
</dbReference>
<dbReference type="KEGG" id="swi:Swit_3404"/>
<dbReference type="Gene3D" id="3.10.129.10">
    <property type="entry name" value="Hotdog Thioesterase"/>
    <property type="match status" value="1"/>
</dbReference>
<dbReference type="GO" id="GO:0006635">
    <property type="term" value="P:fatty acid beta-oxidation"/>
    <property type="evidence" value="ECO:0007669"/>
    <property type="project" value="TreeGrafter"/>
</dbReference>
<gene>
    <name evidence="3" type="ordered locus">Swit_3404</name>
</gene>
<organism evidence="3 4">
    <name type="scientific">Rhizorhabdus wittichii (strain DSM 6014 / CCUG 31198 / JCM 15750 / NBRC 105917 / EY 4224 / RW1)</name>
    <name type="common">Sphingomonas wittichii</name>
    <dbReference type="NCBI Taxonomy" id="392499"/>
    <lineage>
        <taxon>Bacteria</taxon>
        <taxon>Pseudomonadati</taxon>
        <taxon>Pseudomonadota</taxon>
        <taxon>Alphaproteobacteria</taxon>
        <taxon>Sphingomonadales</taxon>
        <taxon>Sphingomonadaceae</taxon>
        <taxon>Rhizorhabdus</taxon>
    </lineage>
</organism>
<dbReference type="PANTHER" id="PTHR13078">
    <property type="entry name" value="PEROXISOMAL MULTIFUNCTIONAL ENZYME TYPE 2-RELATED"/>
    <property type="match status" value="1"/>
</dbReference>
<accession>A0A9J9HDK5</accession>
<dbReference type="GO" id="GO:0033989">
    <property type="term" value="F:3alpha,7alpha,12alpha-trihydroxy-5beta-cholest-24-enoyl-CoA hydratase activity"/>
    <property type="evidence" value="ECO:0007669"/>
    <property type="project" value="UniProtKB-EC"/>
</dbReference>
<dbReference type="OrthoDB" id="5522043at2"/>
<evidence type="ECO:0000313" key="3">
    <source>
        <dbReference type="EMBL" id="ABQ69750.1"/>
    </source>
</evidence>
<dbReference type="AlphaFoldDB" id="A0A9J9HDK5"/>
<dbReference type="SUPFAM" id="SSF54637">
    <property type="entry name" value="Thioesterase/thiol ester dehydrase-isomerase"/>
    <property type="match status" value="2"/>
</dbReference>
<dbReference type="GO" id="GO:0003857">
    <property type="term" value="F:(3S)-3-hydroxyacyl-CoA dehydrogenase (NAD+) activity"/>
    <property type="evidence" value="ECO:0007669"/>
    <property type="project" value="TreeGrafter"/>
</dbReference>
<dbReference type="InterPro" id="IPR029069">
    <property type="entry name" value="HotDog_dom_sf"/>
</dbReference>
<name>A0A9J9HDK5_RHIWR</name>
<keyword evidence="4" id="KW-1185">Reference proteome</keyword>
<dbReference type="EC" id="4.2.1.107" evidence="3"/>
<dbReference type="Pfam" id="PF22622">
    <property type="entry name" value="MFE-2_hydrat-2_N"/>
    <property type="match status" value="1"/>
</dbReference>
<dbReference type="CDD" id="cd03448">
    <property type="entry name" value="HDE_HSD"/>
    <property type="match status" value="1"/>
</dbReference>
<proteinExistence type="predicted"/>
<sequence>MALNHERLLTLQLPDRRQDFSRKDAIFYALSIGVGTDPLDPDQLKFVYEKELQAFPAIAHILAMETDWIFDPANGLDLTRLLHLDSGLTMHQPLPPAGTLNSKMRISAVHDQGEGRGAIVRFDRDLYDVDRDMLCATVTGAFYLRGQGGFGGAAPPLSSAPVVPDRAPDASCDLPTHPEAALLYRLNHDMNPIHVDPAIARAAGFERPLLHGACTYAIACHAFVRSLCGYDAARLRRFDARFSAPVFPGDTLRTDFWAIGDNRFAFTCRAVERDMIVLNSGLAAHY</sequence>
<dbReference type="GO" id="GO:0044594">
    <property type="term" value="F:17-beta-hydroxysteroid dehydrogenase (NAD+) activity"/>
    <property type="evidence" value="ECO:0007669"/>
    <property type="project" value="TreeGrafter"/>
</dbReference>
<dbReference type="EMBL" id="CP000699">
    <property type="protein sequence ID" value="ABQ69750.1"/>
    <property type="molecule type" value="Genomic_DNA"/>
</dbReference>
<dbReference type="GO" id="GO:0004300">
    <property type="term" value="F:enoyl-CoA hydratase activity"/>
    <property type="evidence" value="ECO:0007669"/>
    <property type="project" value="TreeGrafter"/>
</dbReference>
<dbReference type="PANTHER" id="PTHR13078:SF56">
    <property type="entry name" value="PEROXISOMAL MULTIFUNCTIONAL ENZYME TYPE 2"/>
    <property type="match status" value="1"/>
</dbReference>
<dbReference type="Proteomes" id="UP000001989">
    <property type="component" value="Chromosome"/>
</dbReference>
<reference evidence="3 4" key="1">
    <citation type="journal article" date="2010" name="J. Bacteriol.">
        <title>Genome sequence of the dioxin-mineralizing bacterium Sphingomonas wittichii RW1.</title>
        <authorList>
            <person name="Miller T.R."/>
            <person name="Delcher A.L."/>
            <person name="Salzberg S.L."/>
            <person name="Saunders E."/>
            <person name="Detter J.C."/>
            <person name="Halden R.U."/>
        </authorList>
    </citation>
    <scope>NUCLEOTIDE SEQUENCE [LARGE SCALE GENOMIC DNA]</scope>
    <source>
        <strain evidence="4">DSM 6014 / CCUG 31198 / JCM 15750 / NBRC 105917 / EY 4224 / RW1</strain>
    </source>
</reference>
<dbReference type="InterPro" id="IPR054357">
    <property type="entry name" value="MFE-2_N"/>
</dbReference>
<feature type="domain" description="MaoC-like" evidence="1">
    <location>
        <begin position="164"/>
        <end position="268"/>
    </location>
</feature>
<evidence type="ECO:0000313" key="4">
    <source>
        <dbReference type="Proteomes" id="UP000001989"/>
    </source>
</evidence>
<keyword evidence="3" id="KW-0456">Lyase</keyword>
<evidence type="ECO:0000259" key="1">
    <source>
        <dbReference type="Pfam" id="PF01575"/>
    </source>
</evidence>